<comment type="similarity">
    <text evidence="5">Belongs to the TatC family.</text>
</comment>
<dbReference type="GO" id="GO:0043953">
    <property type="term" value="P:protein transport by the Tat complex"/>
    <property type="evidence" value="ECO:0007669"/>
    <property type="project" value="UniProtKB-UniRule"/>
</dbReference>
<reference evidence="6 7" key="1">
    <citation type="submission" date="2014-10" db="EMBL/GenBank/DDBJ databases">
        <title>Genome sequence of Clostridium aceticum DSM 1496.</title>
        <authorList>
            <person name="Poehlein A."/>
            <person name="Schiel-Bengelsdorf B."/>
            <person name="Gottschalk G."/>
            <person name="Duerre P."/>
            <person name="Daniel R."/>
        </authorList>
    </citation>
    <scope>NUCLEOTIDE SEQUENCE [LARGE SCALE GENOMIC DNA]</scope>
    <source>
        <strain evidence="6 7">DSM 1496</strain>
    </source>
</reference>
<feature type="transmembrane region" description="Helical" evidence="5">
    <location>
        <begin position="20"/>
        <end position="37"/>
    </location>
</feature>
<keyword evidence="4 5" id="KW-0472">Membrane</keyword>
<dbReference type="PATRIC" id="fig|84022.6.peg.868"/>
<feature type="transmembrane region" description="Helical" evidence="5">
    <location>
        <begin position="101"/>
        <end position="128"/>
    </location>
</feature>
<sequence>MQDIQLTLIEHLGELRKRIIIIAISIIAGALISYNYIDKIMKYIIKPGKSLEFIYVSPPELFLEYVKISFVVGTTMALPIILFQIWLFIRPGLKGKEQKYLLLAMNMGILFFIIGIAFAYFIVIPIIIQFFVSISVDKVSPLFSFAKYVSFMSSLLLSFGLIFELPMLVLLLTQLGLINPNMLKKHRKIAVFIIFLLATILTPPDIVSQFLLAGPMILLYEFSIFLSSFVYSAKNKKIRIITKIVIILIILTVIIGICYIKGLHHLLF</sequence>
<evidence type="ECO:0000313" key="7">
    <source>
        <dbReference type="Proteomes" id="UP000035704"/>
    </source>
</evidence>
<organism evidence="6 7">
    <name type="scientific">Clostridium aceticum</name>
    <dbReference type="NCBI Taxonomy" id="84022"/>
    <lineage>
        <taxon>Bacteria</taxon>
        <taxon>Bacillati</taxon>
        <taxon>Bacillota</taxon>
        <taxon>Clostridia</taxon>
        <taxon>Eubacteriales</taxon>
        <taxon>Clostridiaceae</taxon>
        <taxon>Clostridium</taxon>
    </lineage>
</organism>
<feature type="transmembrane region" description="Helical" evidence="5">
    <location>
        <begin position="189"/>
        <end position="206"/>
    </location>
</feature>
<dbReference type="AlphaFoldDB" id="A0A0G3WA86"/>
<feature type="transmembrane region" description="Helical" evidence="5">
    <location>
        <begin position="244"/>
        <end position="262"/>
    </location>
</feature>
<protein>
    <recommendedName>
        <fullName evidence="5">Sec-independent protein translocase protein TatC</fullName>
    </recommendedName>
</protein>
<evidence type="ECO:0000256" key="4">
    <source>
        <dbReference type="ARBA" id="ARBA00023136"/>
    </source>
</evidence>
<dbReference type="KEGG" id="cace:CACET_c08500"/>
<dbReference type="GO" id="GO:0065002">
    <property type="term" value="P:intracellular protein transmembrane transport"/>
    <property type="evidence" value="ECO:0007669"/>
    <property type="project" value="TreeGrafter"/>
</dbReference>
<dbReference type="GO" id="GO:0033281">
    <property type="term" value="C:TAT protein transport complex"/>
    <property type="evidence" value="ECO:0007669"/>
    <property type="project" value="UniProtKB-UniRule"/>
</dbReference>
<dbReference type="Pfam" id="PF00902">
    <property type="entry name" value="TatC"/>
    <property type="match status" value="1"/>
</dbReference>
<keyword evidence="2 5" id="KW-0812">Transmembrane</keyword>
<accession>A0A0G3WA86</accession>
<dbReference type="NCBIfam" id="TIGR00945">
    <property type="entry name" value="tatC"/>
    <property type="match status" value="1"/>
</dbReference>
<evidence type="ECO:0000256" key="3">
    <source>
        <dbReference type="ARBA" id="ARBA00022989"/>
    </source>
</evidence>
<dbReference type="OrthoDB" id="9777044at2"/>
<dbReference type="InterPro" id="IPR002033">
    <property type="entry name" value="TatC"/>
</dbReference>
<dbReference type="PANTHER" id="PTHR30371:SF0">
    <property type="entry name" value="SEC-INDEPENDENT PROTEIN TRANSLOCASE PROTEIN TATC, CHLOROPLASTIC-RELATED"/>
    <property type="match status" value="1"/>
</dbReference>
<dbReference type="STRING" id="84022.CACET_c08500"/>
<feature type="transmembrane region" description="Helical" evidence="5">
    <location>
        <begin position="212"/>
        <end position="232"/>
    </location>
</feature>
<proteinExistence type="inferred from homology"/>
<keyword evidence="5" id="KW-1003">Cell membrane</keyword>
<comment type="subcellular location">
    <subcellularLocation>
        <location evidence="5">Cell membrane</location>
        <topology evidence="5">Multi-pass membrane protein</topology>
    </subcellularLocation>
    <subcellularLocation>
        <location evidence="1">Membrane</location>
        <topology evidence="1">Multi-pass membrane protein</topology>
    </subcellularLocation>
</comment>
<evidence type="ECO:0000313" key="6">
    <source>
        <dbReference type="EMBL" id="AKL94359.1"/>
    </source>
</evidence>
<gene>
    <name evidence="5 6" type="primary">tatC</name>
    <name evidence="6" type="ORF">CACET_c08500</name>
</gene>
<keyword evidence="7" id="KW-1185">Reference proteome</keyword>
<comment type="function">
    <text evidence="5">Part of the twin-arginine translocation (Tat) system that transports large folded proteins containing a characteristic twin-arginine motif in their signal peptide across membranes.</text>
</comment>
<dbReference type="EMBL" id="CP009687">
    <property type="protein sequence ID" value="AKL94359.1"/>
    <property type="molecule type" value="Genomic_DNA"/>
</dbReference>
<dbReference type="HAMAP" id="MF_00902">
    <property type="entry name" value="TatC"/>
    <property type="match status" value="1"/>
</dbReference>
<keyword evidence="5" id="KW-0813">Transport</keyword>
<dbReference type="PRINTS" id="PR01840">
    <property type="entry name" value="TATCFAMILY"/>
</dbReference>
<feature type="transmembrane region" description="Helical" evidence="5">
    <location>
        <begin position="68"/>
        <end position="89"/>
    </location>
</feature>
<comment type="subunit">
    <text evidence="5">Forms a complex with TatA.</text>
</comment>
<dbReference type="Proteomes" id="UP000035704">
    <property type="component" value="Chromosome"/>
</dbReference>
<keyword evidence="3 5" id="KW-1133">Transmembrane helix</keyword>
<evidence type="ECO:0000256" key="1">
    <source>
        <dbReference type="ARBA" id="ARBA00004141"/>
    </source>
</evidence>
<evidence type="ECO:0000256" key="2">
    <source>
        <dbReference type="ARBA" id="ARBA00022692"/>
    </source>
</evidence>
<evidence type="ECO:0000256" key="5">
    <source>
        <dbReference type="HAMAP-Rule" id="MF_00902"/>
    </source>
</evidence>
<keyword evidence="5" id="KW-0811">Translocation</keyword>
<keyword evidence="5" id="KW-0653">Protein transport</keyword>
<dbReference type="GO" id="GO:0009977">
    <property type="term" value="F:proton motive force dependent protein transmembrane transporter activity"/>
    <property type="evidence" value="ECO:0007669"/>
    <property type="project" value="TreeGrafter"/>
</dbReference>
<feature type="transmembrane region" description="Helical" evidence="5">
    <location>
        <begin position="148"/>
        <end position="177"/>
    </location>
</feature>
<name>A0A0G3WA86_9CLOT</name>
<dbReference type="PANTHER" id="PTHR30371">
    <property type="entry name" value="SEC-INDEPENDENT PROTEIN TRANSLOCASE PROTEIN TATC"/>
    <property type="match status" value="1"/>
</dbReference>
<dbReference type="RefSeq" id="WP_082058095.1">
    <property type="nucleotide sequence ID" value="NZ_CP009687.1"/>
</dbReference>